<gene>
    <name evidence="2" type="ORF">HV823_24350</name>
</gene>
<proteinExistence type="predicted"/>
<protein>
    <recommendedName>
        <fullName evidence="4">SARP family transcriptional regulator</fullName>
    </recommendedName>
</protein>
<organism evidence="2 3">
    <name type="scientific">Mycoplana rhizolycopersici</name>
    <dbReference type="NCBI Taxonomy" id="2746702"/>
    <lineage>
        <taxon>Bacteria</taxon>
        <taxon>Pseudomonadati</taxon>
        <taxon>Pseudomonadota</taxon>
        <taxon>Alphaproteobacteria</taxon>
        <taxon>Hyphomicrobiales</taxon>
        <taxon>Rhizobiaceae</taxon>
        <taxon>Mycoplana</taxon>
    </lineage>
</organism>
<dbReference type="RefSeq" id="WP_176952269.1">
    <property type="nucleotide sequence ID" value="NZ_JABXYK010000024.1"/>
</dbReference>
<evidence type="ECO:0008006" key="4">
    <source>
        <dbReference type="Google" id="ProtNLM"/>
    </source>
</evidence>
<dbReference type="SUPFAM" id="SSF48452">
    <property type="entry name" value="TPR-like"/>
    <property type="match status" value="1"/>
</dbReference>
<evidence type="ECO:0000313" key="2">
    <source>
        <dbReference type="EMBL" id="NVP58371.1"/>
    </source>
</evidence>
<evidence type="ECO:0000313" key="3">
    <source>
        <dbReference type="Proteomes" id="UP000659172"/>
    </source>
</evidence>
<dbReference type="InterPro" id="IPR011990">
    <property type="entry name" value="TPR-like_helical_dom_sf"/>
</dbReference>
<comment type="caution">
    <text evidence="2">The sequence shown here is derived from an EMBL/GenBank/DDBJ whole genome shotgun (WGS) entry which is preliminary data.</text>
</comment>
<accession>A0ABX2QKP1</accession>
<sequence length="586" mass="65321">MGLIVLAFLKATGLSSYPRADIAMLLWGDADPRQAYANLRKTISRILSRQSEIDLELLSFSKTEIALGADAVDTDLDDLLINSPTIDKARAIRLASGLRKEFLQDARTQSKALAAWIDREREAHLAMLRRCVLEIGVLGDDPGNRSIKDAAIRLLERNPSDEAIRELLRGTMFQMAGNVSAAVARRGRPPPAPLEDMTSSMQRLPRLVLLPPLAGGAGHDIASFAAALIEDVTIGLCSMRSVSVVAPYSAAKIRHQTDKAATYERHAISYILDTRLTREGGHYSLFAQLIFFGSDEVVWAERFELDGAGLIRSRRDLAYRLAAAISQQIHVGETIRSNYEHGADVYRRFLRGQSHLMSLSLPEIRRAKKNFRDALKINPEFAPAQSGLSRSYFLEWLVTARNDAGLLSTAEQHARSAIAADPHLSAGYKELGVAKLYRRQFDESAEFFQTAESLSPHYANLIASFGDALIQGSRPEEGLKKVEHAIELNPIAPDEYFWTAAGACYSLGRYEDALDYIGRMEDRTPADRLSAASWGMLGDVRKARQFVRKTFDVHPTFDLDTWMALVPFKEEWQRQHYKEGLIKAGF</sequence>
<evidence type="ECO:0000256" key="1">
    <source>
        <dbReference type="PROSITE-ProRule" id="PRU00339"/>
    </source>
</evidence>
<name>A0ABX2QKP1_9HYPH</name>
<dbReference type="PROSITE" id="PS50005">
    <property type="entry name" value="TPR"/>
    <property type="match status" value="1"/>
</dbReference>
<dbReference type="EMBL" id="JABXYK010000024">
    <property type="protein sequence ID" value="NVP58371.1"/>
    <property type="molecule type" value="Genomic_DNA"/>
</dbReference>
<dbReference type="InterPro" id="IPR019734">
    <property type="entry name" value="TPR_rpt"/>
</dbReference>
<feature type="repeat" description="TPR" evidence="1">
    <location>
        <begin position="425"/>
        <end position="458"/>
    </location>
</feature>
<keyword evidence="3" id="KW-1185">Reference proteome</keyword>
<dbReference type="PANTHER" id="PTHR12558:SF33">
    <property type="entry name" value="BLL7664 PROTEIN"/>
    <property type="match status" value="1"/>
</dbReference>
<reference evidence="2 3" key="1">
    <citation type="submission" date="2020-06" db="EMBL/GenBank/DDBJ databases">
        <title>Rhizobium sp.nov. isolated from the tomato plant.</title>
        <authorList>
            <person name="Thin K.K."/>
            <person name="Zhang X."/>
            <person name="He S."/>
        </authorList>
    </citation>
    <scope>NUCLEOTIDE SEQUENCE [LARGE SCALE GENOMIC DNA]</scope>
    <source>
        <strain evidence="2 3">DBTS2</strain>
    </source>
</reference>
<dbReference type="PANTHER" id="PTHR12558">
    <property type="entry name" value="CELL DIVISION CYCLE 16,23,27"/>
    <property type="match status" value="1"/>
</dbReference>
<dbReference type="Proteomes" id="UP000659172">
    <property type="component" value="Unassembled WGS sequence"/>
</dbReference>
<keyword evidence="1" id="KW-0802">TPR repeat</keyword>
<dbReference type="Gene3D" id="1.25.40.10">
    <property type="entry name" value="Tetratricopeptide repeat domain"/>
    <property type="match status" value="1"/>
</dbReference>